<gene>
    <name evidence="5" type="ORF">C7378_0713</name>
</gene>
<keyword evidence="6" id="KW-1185">Reference proteome</keyword>
<keyword evidence="1" id="KW-0677">Repeat</keyword>
<dbReference type="InterPro" id="IPR019734">
    <property type="entry name" value="TPR_rpt"/>
</dbReference>
<evidence type="ECO:0000313" key="5">
    <source>
        <dbReference type="EMBL" id="TCK75722.1"/>
    </source>
</evidence>
<dbReference type="PROSITE" id="PS50005">
    <property type="entry name" value="TPR"/>
    <property type="match status" value="1"/>
</dbReference>
<dbReference type="Gene3D" id="1.25.40.10">
    <property type="entry name" value="Tetratricopeptide repeat domain"/>
    <property type="match status" value="2"/>
</dbReference>
<dbReference type="RefSeq" id="WP_131991739.1">
    <property type="nucleotide sequence ID" value="NZ_SMGK01000001.1"/>
</dbReference>
<dbReference type="InterPro" id="IPR051685">
    <property type="entry name" value="Ycf3/AcsC/BcsC/TPR_MFPF"/>
</dbReference>
<evidence type="ECO:0000313" key="6">
    <source>
        <dbReference type="Proteomes" id="UP000295210"/>
    </source>
</evidence>
<dbReference type="InterPro" id="IPR011990">
    <property type="entry name" value="TPR-like_helical_dom_sf"/>
</dbReference>
<evidence type="ECO:0000256" key="2">
    <source>
        <dbReference type="ARBA" id="ARBA00022803"/>
    </source>
</evidence>
<keyword evidence="4" id="KW-0472">Membrane</keyword>
<dbReference type="EMBL" id="SMGK01000001">
    <property type="protein sequence ID" value="TCK75722.1"/>
    <property type="molecule type" value="Genomic_DNA"/>
</dbReference>
<dbReference type="PANTHER" id="PTHR44943:SF5">
    <property type="entry name" value="BLL7697 PROTEIN"/>
    <property type="match status" value="1"/>
</dbReference>
<dbReference type="OrthoDB" id="109876at2"/>
<organism evidence="5 6">
    <name type="scientific">Acidipila rosea</name>
    <dbReference type="NCBI Taxonomy" id="768535"/>
    <lineage>
        <taxon>Bacteria</taxon>
        <taxon>Pseudomonadati</taxon>
        <taxon>Acidobacteriota</taxon>
        <taxon>Terriglobia</taxon>
        <taxon>Terriglobales</taxon>
        <taxon>Acidobacteriaceae</taxon>
        <taxon>Acidipila</taxon>
    </lineage>
</organism>
<comment type="caution">
    <text evidence="5">The sequence shown here is derived from an EMBL/GenBank/DDBJ whole genome shotgun (WGS) entry which is preliminary data.</text>
</comment>
<sequence length="403" mass="44445">MAALHFGTTLSTEERAEKQRLIVRDAIALLSLFAITAVLFTLTLLLFRSFSQHRQKLGERWRMRGETALNSGHPENAIEALRSALAYAPSNRGLQIELAEALAASGRTQEALAYFNTLLESEPGNGMINLQLARLAARQGSTNVALEHYESAMDGTWQGDGYVRRREVRLEMARYLIGLKRYDEARSQLLVAAGNAPDDVAVKLQIADLLEQAQYPADALVLYRGMLTRHHVRLAALQGAARTAFELGRFIEARSYLERAITNPDFAKEAESSRDANREMLADCTRILELYPLPSLRVKERATRISYNAKTAFARLTSCLAQNNTSAPLQGLATQWQQTPATSTINALERDPQLEQTMMQLVYETEKVTSQSCGAPTGDDALLLKIAQAPDLVAAGPGMLGPQ</sequence>
<dbReference type="AlphaFoldDB" id="A0A4R1LBI0"/>
<evidence type="ECO:0000256" key="4">
    <source>
        <dbReference type="SAM" id="Phobius"/>
    </source>
</evidence>
<name>A0A4R1LBI0_9BACT</name>
<dbReference type="Pfam" id="PF13432">
    <property type="entry name" value="TPR_16"/>
    <property type="match status" value="1"/>
</dbReference>
<dbReference type="SUPFAM" id="SSF48452">
    <property type="entry name" value="TPR-like"/>
    <property type="match status" value="2"/>
</dbReference>
<keyword evidence="4" id="KW-0812">Transmembrane</keyword>
<feature type="transmembrane region" description="Helical" evidence="4">
    <location>
        <begin position="26"/>
        <end position="47"/>
    </location>
</feature>
<feature type="repeat" description="TPR" evidence="3">
    <location>
        <begin position="58"/>
        <end position="91"/>
    </location>
</feature>
<dbReference type="SMART" id="SM00028">
    <property type="entry name" value="TPR"/>
    <property type="match status" value="3"/>
</dbReference>
<evidence type="ECO:0000256" key="3">
    <source>
        <dbReference type="PROSITE-ProRule" id="PRU00339"/>
    </source>
</evidence>
<dbReference type="PANTHER" id="PTHR44943">
    <property type="entry name" value="CELLULOSE SYNTHASE OPERON PROTEIN C"/>
    <property type="match status" value="1"/>
</dbReference>
<protein>
    <submittedName>
        <fullName evidence="5">Tetratricopeptide repeat protein</fullName>
    </submittedName>
</protein>
<keyword evidence="4" id="KW-1133">Transmembrane helix</keyword>
<proteinExistence type="predicted"/>
<reference evidence="5 6" key="1">
    <citation type="submission" date="2019-03" db="EMBL/GenBank/DDBJ databases">
        <title>Genomic Encyclopedia of Type Strains, Phase IV (KMG-IV): sequencing the most valuable type-strain genomes for metagenomic binning, comparative biology and taxonomic classification.</title>
        <authorList>
            <person name="Goeker M."/>
        </authorList>
    </citation>
    <scope>NUCLEOTIDE SEQUENCE [LARGE SCALE GENOMIC DNA]</scope>
    <source>
        <strain evidence="5 6">DSM 103428</strain>
    </source>
</reference>
<keyword evidence="2 3" id="KW-0802">TPR repeat</keyword>
<dbReference type="Proteomes" id="UP000295210">
    <property type="component" value="Unassembled WGS sequence"/>
</dbReference>
<accession>A0A4R1LBI0</accession>
<evidence type="ECO:0000256" key="1">
    <source>
        <dbReference type="ARBA" id="ARBA00022737"/>
    </source>
</evidence>